<evidence type="ECO:0000313" key="1">
    <source>
        <dbReference type="EMBL" id="KZC06143.1"/>
    </source>
</evidence>
<evidence type="ECO:0008006" key="3">
    <source>
        <dbReference type="Google" id="ProtNLM"/>
    </source>
</evidence>
<dbReference type="InterPro" id="IPR035979">
    <property type="entry name" value="RBD_domain_sf"/>
</dbReference>
<name>A0A154P2T9_DUFNO</name>
<dbReference type="Proteomes" id="UP000076502">
    <property type="component" value="Unassembled WGS sequence"/>
</dbReference>
<sequence>MRCAKKIYRRRKEKERALYVRLPHVIREEEDVAKLFTGDFKVNLPRQSSRHCYVIFADTEDQLKNLKAVKNTRIDGKRVIVAPAIIKPKNNKPKGFKKKVVIPPVKEDPRVTKTLFVANIKCGTKTQDLKGAIPGCVSIRLLKPYSQKCRGAMVKMESAQVASEYLSKIRDWPVVEGHKLRLNPDTRRRIRNRKSNAPLKIYDGETEIPKEPSKRGKSEVLDHIVLENKV</sequence>
<keyword evidence="2" id="KW-1185">Reference proteome</keyword>
<dbReference type="Gene3D" id="3.30.70.330">
    <property type="match status" value="1"/>
</dbReference>
<organism evidence="1 2">
    <name type="scientific">Dufourea novaeangliae</name>
    <name type="common">Sweat bee</name>
    <dbReference type="NCBI Taxonomy" id="178035"/>
    <lineage>
        <taxon>Eukaryota</taxon>
        <taxon>Metazoa</taxon>
        <taxon>Ecdysozoa</taxon>
        <taxon>Arthropoda</taxon>
        <taxon>Hexapoda</taxon>
        <taxon>Insecta</taxon>
        <taxon>Pterygota</taxon>
        <taxon>Neoptera</taxon>
        <taxon>Endopterygota</taxon>
        <taxon>Hymenoptera</taxon>
        <taxon>Apocrita</taxon>
        <taxon>Aculeata</taxon>
        <taxon>Apoidea</taxon>
        <taxon>Anthophila</taxon>
        <taxon>Halictidae</taxon>
        <taxon>Rophitinae</taxon>
        <taxon>Dufourea</taxon>
    </lineage>
</organism>
<dbReference type="CDD" id="cd00590">
    <property type="entry name" value="RRM_SF"/>
    <property type="match status" value="1"/>
</dbReference>
<reference evidence="1 2" key="1">
    <citation type="submission" date="2015-07" db="EMBL/GenBank/DDBJ databases">
        <title>The genome of Dufourea novaeangliae.</title>
        <authorList>
            <person name="Pan H."/>
            <person name="Kapheim K."/>
        </authorList>
    </citation>
    <scope>NUCLEOTIDE SEQUENCE [LARGE SCALE GENOMIC DNA]</scope>
    <source>
        <strain evidence="1">0120121106</strain>
        <tissue evidence="1">Whole body</tissue>
    </source>
</reference>
<gene>
    <name evidence="1" type="ORF">WN55_07605</name>
</gene>
<dbReference type="InterPro" id="IPR012677">
    <property type="entry name" value="Nucleotide-bd_a/b_plait_sf"/>
</dbReference>
<proteinExistence type="predicted"/>
<dbReference type="GO" id="GO:0003676">
    <property type="term" value="F:nucleic acid binding"/>
    <property type="evidence" value="ECO:0007669"/>
    <property type="project" value="InterPro"/>
</dbReference>
<dbReference type="AlphaFoldDB" id="A0A154P2T9"/>
<dbReference type="OrthoDB" id="7699860at2759"/>
<dbReference type="SUPFAM" id="SSF54928">
    <property type="entry name" value="RNA-binding domain, RBD"/>
    <property type="match status" value="2"/>
</dbReference>
<protein>
    <recommendedName>
        <fullName evidence="3">RRM domain-containing protein</fullName>
    </recommendedName>
</protein>
<accession>A0A154P2T9</accession>
<dbReference type="OMA" id="NESEWPS"/>
<dbReference type="EMBL" id="KQ434806">
    <property type="protein sequence ID" value="KZC06143.1"/>
    <property type="molecule type" value="Genomic_DNA"/>
</dbReference>
<evidence type="ECO:0000313" key="2">
    <source>
        <dbReference type="Proteomes" id="UP000076502"/>
    </source>
</evidence>